<comment type="caution">
    <text evidence="6">The sequence shown here is derived from an EMBL/GenBank/DDBJ whole genome shotgun (WGS) entry which is preliminary data.</text>
</comment>
<dbReference type="GO" id="GO:0015279">
    <property type="term" value="F:store-operated calcium channel activity"/>
    <property type="evidence" value="ECO:0007669"/>
    <property type="project" value="TreeGrafter"/>
</dbReference>
<feature type="compositionally biased region" description="Polar residues" evidence="4">
    <location>
        <begin position="457"/>
        <end position="468"/>
    </location>
</feature>
<keyword evidence="3" id="KW-0407">Ion channel</keyword>
<dbReference type="GO" id="GO:0051480">
    <property type="term" value="P:regulation of cytosolic calcium ion concentration"/>
    <property type="evidence" value="ECO:0007669"/>
    <property type="project" value="TreeGrafter"/>
</dbReference>
<dbReference type="Proteomes" id="UP000708208">
    <property type="component" value="Unassembled WGS sequence"/>
</dbReference>
<dbReference type="OrthoDB" id="195446at2759"/>
<gene>
    <name evidence="6" type="ORF">AFUS01_LOCUS20946</name>
</gene>
<keyword evidence="5" id="KW-0812">Transmembrane</keyword>
<keyword evidence="1" id="KW-0813">Transport</keyword>
<name>A0A8J2KAD5_9HEXA</name>
<evidence type="ECO:0008006" key="8">
    <source>
        <dbReference type="Google" id="ProtNLM"/>
    </source>
</evidence>
<protein>
    <recommendedName>
        <fullName evidence="8">Ion transport domain-containing protein</fullName>
    </recommendedName>
</protein>
<evidence type="ECO:0000256" key="3">
    <source>
        <dbReference type="ARBA" id="ARBA00023303"/>
    </source>
</evidence>
<evidence type="ECO:0000256" key="1">
    <source>
        <dbReference type="ARBA" id="ARBA00022448"/>
    </source>
</evidence>
<keyword evidence="7" id="KW-1185">Reference proteome</keyword>
<dbReference type="GO" id="GO:0034703">
    <property type="term" value="C:cation channel complex"/>
    <property type="evidence" value="ECO:0007669"/>
    <property type="project" value="TreeGrafter"/>
</dbReference>
<evidence type="ECO:0000256" key="2">
    <source>
        <dbReference type="ARBA" id="ARBA00023065"/>
    </source>
</evidence>
<dbReference type="EMBL" id="CAJVCH010231239">
    <property type="protein sequence ID" value="CAG7732427.1"/>
    <property type="molecule type" value="Genomic_DNA"/>
</dbReference>
<sequence length="543" mass="61001">MGVRVFGSARQEFLRNVQPGPLFEPNFLMTPLDAFELLFFALFGLTGLDNLRIEPTQPVWTIILFKVFFGIYLLVSVIVLINLLIAMMSDTYQRIQAQSDIEWKFGLAKLIRNMHRTAATPSPINLFTSWFGWIVKLCRFKREPFNPLKLEGKGAVPMATGRNVFQFAGAKANPKQRWKTVFKKSQVSPKVSDIMRLSVAQVSPMTPGSPLNALGSNASMAAKSRIETVVDWAVIAKKYRVLVGKEEPVIPPEKGEQGSTEGDFSCGIVSESGDCVSGLEVGISHFGDLLVTLFWLKDQDNFPQSGTHISEMVRNYKRKTEDRWSKQDLLDALTSIKETKLKINEAARLFGISRATLYRQYHKFQQSGGIHDVNQFRTCGGNPILTRIEEDVLEKTILDLRDQGFSVTSSDIKRICYEYCDSNGIQNQFNSEKRMASDDWYYGFLKRHPQVKIPKTANDSEASDSGSQKFKGEDGDDDDESNIEAPVQVKQEPEENQKKTGTGRAAKKLKRMKNDKPKVKSGKAKQSKSKGSKGRKKASQSHS</sequence>
<dbReference type="AlphaFoldDB" id="A0A8J2KAD5"/>
<feature type="compositionally biased region" description="Basic residues" evidence="4">
    <location>
        <begin position="519"/>
        <end position="543"/>
    </location>
</feature>
<accession>A0A8J2KAD5</accession>
<keyword evidence="5" id="KW-0472">Membrane</keyword>
<keyword evidence="2" id="KW-0406">Ion transport</keyword>
<dbReference type="InterPro" id="IPR002153">
    <property type="entry name" value="TRPC_channel"/>
</dbReference>
<proteinExistence type="predicted"/>
<reference evidence="6" key="1">
    <citation type="submission" date="2021-06" db="EMBL/GenBank/DDBJ databases">
        <authorList>
            <person name="Hodson N. C."/>
            <person name="Mongue J. A."/>
            <person name="Jaron S. K."/>
        </authorList>
    </citation>
    <scope>NUCLEOTIDE SEQUENCE</scope>
</reference>
<dbReference type="GO" id="GO:0005886">
    <property type="term" value="C:plasma membrane"/>
    <property type="evidence" value="ECO:0007669"/>
    <property type="project" value="TreeGrafter"/>
</dbReference>
<evidence type="ECO:0000313" key="7">
    <source>
        <dbReference type="Proteomes" id="UP000708208"/>
    </source>
</evidence>
<evidence type="ECO:0000256" key="4">
    <source>
        <dbReference type="SAM" id="MobiDB-lite"/>
    </source>
</evidence>
<evidence type="ECO:0000256" key="5">
    <source>
        <dbReference type="SAM" id="Phobius"/>
    </source>
</evidence>
<dbReference type="GO" id="GO:0070679">
    <property type="term" value="F:inositol 1,4,5 trisphosphate binding"/>
    <property type="evidence" value="ECO:0007669"/>
    <property type="project" value="TreeGrafter"/>
</dbReference>
<keyword evidence="5" id="KW-1133">Transmembrane helix</keyword>
<dbReference type="PANTHER" id="PTHR10117:SF54">
    <property type="entry name" value="TRANSIENT RECEPTOR POTENTIAL-GAMMA PROTEIN"/>
    <property type="match status" value="1"/>
</dbReference>
<feature type="transmembrane region" description="Helical" evidence="5">
    <location>
        <begin position="63"/>
        <end position="88"/>
    </location>
</feature>
<feature type="region of interest" description="Disordered" evidence="4">
    <location>
        <begin position="452"/>
        <end position="543"/>
    </location>
</feature>
<dbReference type="PANTHER" id="PTHR10117">
    <property type="entry name" value="TRANSIENT RECEPTOR POTENTIAL CHANNEL"/>
    <property type="match status" value="1"/>
</dbReference>
<organism evidence="6 7">
    <name type="scientific">Allacma fusca</name>
    <dbReference type="NCBI Taxonomy" id="39272"/>
    <lineage>
        <taxon>Eukaryota</taxon>
        <taxon>Metazoa</taxon>
        <taxon>Ecdysozoa</taxon>
        <taxon>Arthropoda</taxon>
        <taxon>Hexapoda</taxon>
        <taxon>Collembola</taxon>
        <taxon>Symphypleona</taxon>
        <taxon>Sminthuridae</taxon>
        <taxon>Allacma</taxon>
    </lineage>
</organism>
<evidence type="ECO:0000313" key="6">
    <source>
        <dbReference type="EMBL" id="CAG7732427.1"/>
    </source>
</evidence>